<evidence type="ECO:0000313" key="4">
    <source>
        <dbReference type="Proteomes" id="UP000224006"/>
    </source>
</evidence>
<organism evidence="3 4">
    <name type="scientific">Besnoitia besnoiti</name>
    <name type="common">Apicomplexan protozoan</name>
    <dbReference type="NCBI Taxonomy" id="94643"/>
    <lineage>
        <taxon>Eukaryota</taxon>
        <taxon>Sar</taxon>
        <taxon>Alveolata</taxon>
        <taxon>Apicomplexa</taxon>
        <taxon>Conoidasida</taxon>
        <taxon>Coccidia</taxon>
        <taxon>Eucoccidiorida</taxon>
        <taxon>Eimeriorina</taxon>
        <taxon>Sarcocystidae</taxon>
        <taxon>Besnoitia</taxon>
    </lineage>
</organism>
<evidence type="ECO:0000256" key="1">
    <source>
        <dbReference type="SAM" id="MobiDB-lite"/>
    </source>
</evidence>
<dbReference type="KEGG" id="bbes:BESB_037430"/>
<dbReference type="Proteomes" id="UP000224006">
    <property type="component" value="Chromosome II"/>
</dbReference>
<evidence type="ECO:0000256" key="2">
    <source>
        <dbReference type="SAM" id="SignalP"/>
    </source>
</evidence>
<name>A0A2A9MH41_BESBE</name>
<feature type="chain" id="PRO_5013129215" evidence="2">
    <location>
        <begin position="24"/>
        <end position="208"/>
    </location>
</feature>
<reference evidence="3 4" key="1">
    <citation type="submission" date="2017-09" db="EMBL/GenBank/DDBJ databases">
        <title>Genome sequencing of Besnoitia besnoiti strain Bb-Ger1.</title>
        <authorList>
            <person name="Schares G."/>
            <person name="Venepally P."/>
            <person name="Lorenzi H.A."/>
        </authorList>
    </citation>
    <scope>NUCLEOTIDE SEQUENCE [LARGE SCALE GENOMIC DNA]</scope>
    <source>
        <strain evidence="3 4">Bb-Ger1</strain>
    </source>
</reference>
<dbReference type="GeneID" id="40308724"/>
<accession>A0A2A9MH41</accession>
<gene>
    <name evidence="3" type="ORF">BESB_037430</name>
</gene>
<dbReference type="OrthoDB" id="329219at2759"/>
<feature type="signal peptide" evidence="2">
    <location>
        <begin position="1"/>
        <end position="23"/>
    </location>
</feature>
<keyword evidence="4" id="KW-1185">Reference proteome</keyword>
<dbReference type="RefSeq" id="XP_029221294.1">
    <property type="nucleotide sequence ID" value="XM_029362329.1"/>
</dbReference>
<dbReference type="EMBL" id="NWUJ01000002">
    <property type="protein sequence ID" value="PFH37285.1"/>
    <property type="molecule type" value="Genomic_DNA"/>
</dbReference>
<feature type="region of interest" description="Disordered" evidence="1">
    <location>
        <begin position="136"/>
        <end position="208"/>
    </location>
</feature>
<sequence>MNGAAVVLCCLSSLFLVTAPVVADPPPLSPVSNVHEVSTNIETQEKATMYTVTFAHLPLYVTGDDFDVHIIGNRVLKVIVGGTNYDWFFKLAEPIPDDITLKPPIETERLEGDFTGAVWKVSVLVPKNYYAAAPAPPQGTSAGEAGGRGTPATPEQPLAFAPPTFGSSITSQAHELFGGAAAPASRARRRPVPDRRAPELYPPPMFDG</sequence>
<protein>
    <submittedName>
        <fullName evidence="3">Uncharacterized protein</fullName>
    </submittedName>
</protein>
<keyword evidence="2" id="KW-0732">Signal</keyword>
<evidence type="ECO:0000313" key="3">
    <source>
        <dbReference type="EMBL" id="PFH37285.1"/>
    </source>
</evidence>
<proteinExistence type="predicted"/>
<dbReference type="AlphaFoldDB" id="A0A2A9MH41"/>
<comment type="caution">
    <text evidence="3">The sequence shown here is derived from an EMBL/GenBank/DDBJ whole genome shotgun (WGS) entry which is preliminary data.</text>
</comment>
<dbReference type="VEuPathDB" id="ToxoDB:BESB_037430"/>